<gene>
    <name evidence="2" type="ORF">C7I55_25535</name>
</gene>
<evidence type="ECO:0000256" key="1">
    <source>
        <dbReference type="SAM" id="SignalP"/>
    </source>
</evidence>
<keyword evidence="3" id="KW-1185">Reference proteome</keyword>
<protein>
    <submittedName>
        <fullName evidence="2">Uncharacterized protein</fullName>
    </submittedName>
</protein>
<comment type="caution">
    <text evidence="2">The sequence shown here is derived from an EMBL/GenBank/DDBJ whole genome shotgun (WGS) entry which is preliminary data.</text>
</comment>
<organism evidence="2 3">
    <name type="scientific">Allosphingosinicella deserti</name>
    <dbReference type="NCBI Taxonomy" id="2116704"/>
    <lineage>
        <taxon>Bacteria</taxon>
        <taxon>Pseudomonadati</taxon>
        <taxon>Pseudomonadota</taxon>
        <taxon>Alphaproteobacteria</taxon>
        <taxon>Sphingomonadales</taxon>
        <taxon>Sphingomonadaceae</taxon>
        <taxon>Allosphingosinicella</taxon>
    </lineage>
</organism>
<dbReference type="AlphaFoldDB" id="A0A2P7QF68"/>
<dbReference type="OrthoDB" id="7391233at2"/>
<evidence type="ECO:0000313" key="2">
    <source>
        <dbReference type="EMBL" id="PSJ36565.1"/>
    </source>
</evidence>
<proteinExistence type="predicted"/>
<sequence>MFVSLPFGIAAALLLVSAAAVAQDADPDLPERATSLVVYGDDPCPKAQDEEEIVVCARRPETERYRIPKEFRKNKDERGSVAWGARFDQLEEATRYTRPNSCSVVGSWGQTGCWNMNIRNWSSERRAMQVERNSIP</sequence>
<feature type="signal peptide" evidence="1">
    <location>
        <begin position="1"/>
        <end position="22"/>
    </location>
</feature>
<name>A0A2P7QF68_9SPHN</name>
<keyword evidence="1" id="KW-0732">Signal</keyword>
<feature type="chain" id="PRO_5015153203" evidence="1">
    <location>
        <begin position="23"/>
        <end position="136"/>
    </location>
</feature>
<dbReference type="Proteomes" id="UP000241167">
    <property type="component" value="Unassembled WGS sequence"/>
</dbReference>
<accession>A0A2P7QF68</accession>
<evidence type="ECO:0000313" key="3">
    <source>
        <dbReference type="Proteomes" id="UP000241167"/>
    </source>
</evidence>
<reference evidence="2 3" key="1">
    <citation type="submission" date="2018-03" db="EMBL/GenBank/DDBJ databases">
        <title>The draft genome of Sphingosinicella sp. GL-C-18.</title>
        <authorList>
            <person name="Liu L."/>
            <person name="Li L."/>
            <person name="Liang L."/>
            <person name="Zhang X."/>
            <person name="Wang T."/>
        </authorList>
    </citation>
    <scope>NUCLEOTIDE SEQUENCE [LARGE SCALE GENOMIC DNA]</scope>
    <source>
        <strain evidence="2 3">GL-C-18</strain>
    </source>
</reference>
<dbReference type="EMBL" id="PXYI01000013">
    <property type="protein sequence ID" value="PSJ36565.1"/>
    <property type="molecule type" value="Genomic_DNA"/>
</dbReference>